<comment type="catalytic activity">
    <reaction evidence="9 11">
        <text>6-carboxyhexanoyl-[ACP] + L-alanine + H(+) = (8S)-8-amino-7-oxononanoate + holo-[ACP] + CO2</text>
        <dbReference type="Rhea" id="RHEA:42288"/>
        <dbReference type="Rhea" id="RHEA-COMP:9685"/>
        <dbReference type="Rhea" id="RHEA-COMP:9955"/>
        <dbReference type="ChEBI" id="CHEBI:15378"/>
        <dbReference type="ChEBI" id="CHEBI:16526"/>
        <dbReference type="ChEBI" id="CHEBI:57972"/>
        <dbReference type="ChEBI" id="CHEBI:64479"/>
        <dbReference type="ChEBI" id="CHEBI:78846"/>
        <dbReference type="ChEBI" id="CHEBI:149468"/>
        <dbReference type="EC" id="2.3.1.47"/>
    </reaction>
</comment>
<keyword evidence="7" id="KW-0093">Biotin biosynthesis</keyword>
<evidence type="ECO:0000256" key="1">
    <source>
        <dbReference type="ARBA" id="ARBA00001933"/>
    </source>
</evidence>
<comment type="function">
    <text evidence="2 11">Catalyzes the decarboxylative condensation of pimeloyl-[acyl-carrier protein] and L-alanine to produce 8-amino-7-oxononanoate (AON), [acyl-carrier protein], and carbon dioxide.</text>
</comment>
<reference evidence="13" key="3">
    <citation type="submission" date="2020-02" db="EMBL/GenBank/DDBJ databases">
        <authorList>
            <person name="Sarangi A.N."/>
            <person name="Ghosh S."/>
            <person name="Mukherjee M."/>
            <person name="Tripathy S."/>
        </authorList>
    </citation>
    <scope>NUCLEOTIDE SEQUENCE</scope>
    <source>
        <strain evidence="13">BDU141951</strain>
    </source>
</reference>
<evidence type="ECO:0000313" key="13">
    <source>
        <dbReference type="EMBL" id="NEV70160.1"/>
    </source>
</evidence>
<comment type="similarity">
    <text evidence="4 11">Belongs to the class-II pyridoxal-phosphate-dependent aminotransferase family. BioF subfamily.</text>
</comment>
<evidence type="ECO:0000256" key="11">
    <source>
        <dbReference type="RuleBase" id="RU003693"/>
    </source>
</evidence>
<dbReference type="PANTHER" id="PTHR13693">
    <property type="entry name" value="CLASS II AMINOTRANSFERASE/8-AMINO-7-OXONONANOATE SYNTHASE"/>
    <property type="match status" value="1"/>
</dbReference>
<dbReference type="GO" id="GO:0009102">
    <property type="term" value="P:biotin biosynthetic process"/>
    <property type="evidence" value="ECO:0007669"/>
    <property type="project" value="UniProtKB-UniRule"/>
</dbReference>
<dbReference type="InterPro" id="IPR001917">
    <property type="entry name" value="Aminotrans_II_pyridoxalP_BS"/>
</dbReference>
<reference evidence="13" key="2">
    <citation type="journal article" date="2015" name="Genome Announc.">
        <title>Draft Genome Sequence of Filamentous Marine Cyanobacterium Lyngbya confervoides Strain BDU141951.</title>
        <authorList>
            <person name="Chandrababunaidu M.M."/>
            <person name="Sen D."/>
            <person name="Tripathy S."/>
        </authorList>
    </citation>
    <scope>NUCLEOTIDE SEQUENCE</scope>
    <source>
        <strain evidence="13">BDU141951</strain>
    </source>
</reference>
<comment type="subunit">
    <text evidence="5 11">Homodimer.</text>
</comment>
<keyword evidence="6 11" id="KW-0808">Transferase</keyword>
<organism evidence="13">
    <name type="scientific">Lyngbya confervoides BDU141951</name>
    <dbReference type="NCBI Taxonomy" id="1574623"/>
    <lineage>
        <taxon>Bacteria</taxon>
        <taxon>Bacillati</taxon>
        <taxon>Cyanobacteriota</taxon>
        <taxon>Cyanophyceae</taxon>
        <taxon>Oscillatoriophycideae</taxon>
        <taxon>Oscillatoriales</taxon>
        <taxon>Microcoleaceae</taxon>
        <taxon>Lyngbya</taxon>
    </lineage>
</organism>
<evidence type="ECO:0000256" key="9">
    <source>
        <dbReference type="ARBA" id="ARBA00047715"/>
    </source>
</evidence>
<dbReference type="InterPro" id="IPR015424">
    <property type="entry name" value="PyrdxlP-dep_Trfase"/>
</dbReference>
<evidence type="ECO:0000256" key="2">
    <source>
        <dbReference type="ARBA" id="ARBA00002513"/>
    </source>
</evidence>
<dbReference type="GO" id="GO:0030170">
    <property type="term" value="F:pyridoxal phosphate binding"/>
    <property type="evidence" value="ECO:0007669"/>
    <property type="project" value="InterPro"/>
</dbReference>
<dbReference type="InterPro" id="IPR004723">
    <property type="entry name" value="AONS_Archaea/Proteobacteria"/>
</dbReference>
<dbReference type="SUPFAM" id="SSF53383">
    <property type="entry name" value="PLP-dependent transferases"/>
    <property type="match status" value="1"/>
</dbReference>
<reference evidence="13" key="1">
    <citation type="submission" date="2014-11" db="EMBL/GenBank/DDBJ databases">
        <authorList>
            <person name="Malar M.C."/>
            <person name="Sen D."/>
            <person name="Tripathy S."/>
        </authorList>
    </citation>
    <scope>NUCLEOTIDE SEQUENCE</scope>
    <source>
        <strain evidence="13">BDU141951</strain>
    </source>
</reference>
<feature type="modified residue" description="N6-(pyridoxal phosphate)lysine" evidence="10">
    <location>
        <position position="242"/>
    </location>
</feature>
<evidence type="ECO:0000259" key="12">
    <source>
        <dbReference type="Pfam" id="PF00155"/>
    </source>
</evidence>
<dbReference type="CDD" id="cd06454">
    <property type="entry name" value="KBL_like"/>
    <property type="match status" value="1"/>
</dbReference>
<keyword evidence="8 10" id="KW-0663">Pyridoxal phosphate</keyword>
<protein>
    <recommendedName>
        <fullName evidence="11">8-amino-7-ketopelargonate synthase</fullName>
        <ecNumber evidence="11">2.3.1.47</ecNumber>
    </recommendedName>
</protein>
<dbReference type="UniPathway" id="UPA00078"/>
<dbReference type="NCBIfam" id="TIGR00858">
    <property type="entry name" value="bioF"/>
    <property type="match status" value="1"/>
</dbReference>
<evidence type="ECO:0000256" key="3">
    <source>
        <dbReference type="ARBA" id="ARBA00004746"/>
    </source>
</evidence>
<feature type="domain" description="Aminotransferase class I/classII large" evidence="12">
    <location>
        <begin position="42"/>
        <end position="390"/>
    </location>
</feature>
<dbReference type="PROSITE" id="PS00599">
    <property type="entry name" value="AA_TRANSFER_CLASS_2"/>
    <property type="match status" value="1"/>
</dbReference>
<dbReference type="AlphaFoldDB" id="A0A0C1UUM8"/>
<keyword evidence="13" id="KW-0012">Acyltransferase</keyword>
<evidence type="ECO:0000256" key="7">
    <source>
        <dbReference type="ARBA" id="ARBA00022756"/>
    </source>
</evidence>
<proteinExistence type="inferred from homology"/>
<dbReference type="Gene3D" id="3.90.1150.10">
    <property type="entry name" value="Aspartate Aminotransferase, domain 1"/>
    <property type="match status" value="1"/>
</dbReference>
<dbReference type="InterPro" id="IPR015421">
    <property type="entry name" value="PyrdxlP-dep_Trfase_major"/>
</dbReference>
<evidence type="ECO:0000256" key="10">
    <source>
        <dbReference type="PIRSR" id="PIRSR604723-51"/>
    </source>
</evidence>
<gene>
    <name evidence="13" type="primary">bioF</name>
    <name evidence="13" type="ORF">QQ91_024020</name>
</gene>
<dbReference type="EC" id="2.3.1.47" evidence="11"/>
<comment type="pathway">
    <text evidence="3 11">Cofactor biosynthesis; biotin biosynthesis.</text>
</comment>
<dbReference type="InterPro" id="IPR050087">
    <property type="entry name" value="AON_synthase_class-II"/>
</dbReference>
<dbReference type="InterPro" id="IPR015422">
    <property type="entry name" value="PyrdxlP-dep_Trfase_small"/>
</dbReference>
<evidence type="ECO:0000256" key="5">
    <source>
        <dbReference type="ARBA" id="ARBA00011738"/>
    </source>
</evidence>
<name>A0A0C1UUM8_9CYAN</name>
<evidence type="ECO:0000256" key="4">
    <source>
        <dbReference type="ARBA" id="ARBA00010008"/>
    </source>
</evidence>
<dbReference type="PANTHER" id="PTHR13693:SF100">
    <property type="entry name" value="8-AMINO-7-OXONONANOATE SYNTHASE"/>
    <property type="match status" value="1"/>
</dbReference>
<dbReference type="InterPro" id="IPR004839">
    <property type="entry name" value="Aminotransferase_I/II_large"/>
</dbReference>
<dbReference type="GO" id="GO:0008710">
    <property type="term" value="F:8-amino-7-oxononanoate synthase activity"/>
    <property type="evidence" value="ECO:0007669"/>
    <property type="project" value="UniProtKB-UniRule"/>
</dbReference>
<dbReference type="Gene3D" id="3.40.640.10">
    <property type="entry name" value="Type I PLP-dependent aspartate aminotransferase-like (Major domain)"/>
    <property type="match status" value="1"/>
</dbReference>
<accession>A0A0C1UUM8</accession>
<comment type="cofactor">
    <cofactor evidence="1 10 11">
        <name>pyridoxal 5'-phosphate</name>
        <dbReference type="ChEBI" id="CHEBI:597326"/>
    </cofactor>
</comment>
<dbReference type="Pfam" id="PF00155">
    <property type="entry name" value="Aminotran_1_2"/>
    <property type="match status" value="1"/>
</dbReference>
<comment type="caution">
    <text evidence="13">The sequence shown here is derived from an EMBL/GenBank/DDBJ whole genome shotgun (WGS) entry which is preliminary data.</text>
</comment>
<sequence length="401" mass="43277">MSSAAYDWLHQSLNTIHKAHWHRSVRSLDGMAGPVMTCDGKPVVNFASNDYLGLAGDPRLAAAAIAAIQTYGTGSTGSRLLSGHRDLHRQLEQAITNWKGTEDAIVFSSGYLANIGTISALMGSRDLILADQYNHSSLISGAKLSGATVQTYQHGDVADLQRQLEQQRSRYRRCLIVTDSVFSMDGDLCPLPEILDLADHYDCMVMVDEAHGTGILGTNGSGAVEYLGCRDRPLIQMGTLSKALGSLGGYVTGAAHLIDYLRNRAPSWIYTTGLTPADTAAALAAIHIVQTEPQRRDRLWQNVRQLQRSLQTLIAESTTNCFTSLLPSDSPILCIEVPDAATVMHLGQRLTGSGFLVSAVRPPTVPTSRLRLTVMATHEPSHIQQLVEVLGRLAIAGLPAT</sequence>
<dbReference type="EMBL" id="JTHE02000003">
    <property type="protein sequence ID" value="NEV70160.1"/>
    <property type="molecule type" value="Genomic_DNA"/>
</dbReference>
<evidence type="ECO:0000256" key="6">
    <source>
        <dbReference type="ARBA" id="ARBA00022679"/>
    </source>
</evidence>
<evidence type="ECO:0000256" key="8">
    <source>
        <dbReference type="ARBA" id="ARBA00022898"/>
    </source>
</evidence>